<comment type="caution">
    <text evidence="1">The sequence shown here is derived from an EMBL/GenBank/DDBJ whole genome shotgun (WGS) entry which is preliminary data.</text>
</comment>
<evidence type="ECO:0000313" key="2">
    <source>
        <dbReference type="Proteomes" id="UP000499080"/>
    </source>
</evidence>
<dbReference type="Proteomes" id="UP000499080">
    <property type="component" value="Unassembled WGS sequence"/>
</dbReference>
<sequence>MTRTTPEVPPPLQTFASGRLIRNVRFNVHQAHIHDGSSGESGFRAWNHMAQKPIPYRHRGPLVSLHHNGAFSVKLRNALRKLVMILNLFPLNDWI</sequence>
<organism evidence="1 2">
    <name type="scientific">Araneus ventricosus</name>
    <name type="common">Orbweaver spider</name>
    <name type="synonym">Epeira ventricosa</name>
    <dbReference type="NCBI Taxonomy" id="182803"/>
    <lineage>
        <taxon>Eukaryota</taxon>
        <taxon>Metazoa</taxon>
        <taxon>Ecdysozoa</taxon>
        <taxon>Arthropoda</taxon>
        <taxon>Chelicerata</taxon>
        <taxon>Arachnida</taxon>
        <taxon>Araneae</taxon>
        <taxon>Araneomorphae</taxon>
        <taxon>Entelegynae</taxon>
        <taxon>Araneoidea</taxon>
        <taxon>Araneidae</taxon>
        <taxon>Araneus</taxon>
    </lineage>
</organism>
<accession>A0A4Y2CUU3</accession>
<dbReference type="AlphaFoldDB" id="A0A4Y2CUU3"/>
<dbReference type="EMBL" id="BGPR01000254">
    <property type="protein sequence ID" value="GBM08251.1"/>
    <property type="molecule type" value="Genomic_DNA"/>
</dbReference>
<protein>
    <submittedName>
        <fullName evidence="1">Uncharacterized protein</fullName>
    </submittedName>
</protein>
<gene>
    <name evidence="1" type="ORF">AVEN_82935_1</name>
</gene>
<keyword evidence="2" id="KW-1185">Reference proteome</keyword>
<evidence type="ECO:0000313" key="1">
    <source>
        <dbReference type="EMBL" id="GBM08251.1"/>
    </source>
</evidence>
<reference evidence="1 2" key="1">
    <citation type="journal article" date="2019" name="Sci. Rep.">
        <title>Orb-weaving spider Araneus ventricosus genome elucidates the spidroin gene catalogue.</title>
        <authorList>
            <person name="Kono N."/>
            <person name="Nakamura H."/>
            <person name="Ohtoshi R."/>
            <person name="Moran D.A.P."/>
            <person name="Shinohara A."/>
            <person name="Yoshida Y."/>
            <person name="Fujiwara M."/>
            <person name="Mori M."/>
            <person name="Tomita M."/>
            <person name="Arakawa K."/>
        </authorList>
    </citation>
    <scope>NUCLEOTIDE SEQUENCE [LARGE SCALE GENOMIC DNA]</scope>
</reference>
<name>A0A4Y2CUU3_ARAVE</name>
<proteinExistence type="predicted"/>